<dbReference type="Pfam" id="PF07729">
    <property type="entry name" value="FCD"/>
    <property type="match status" value="1"/>
</dbReference>
<dbReference type="InterPro" id="IPR036388">
    <property type="entry name" value="WH-like_DNA-bd_sf"/>
</dbReference>
<keyword evidence="2" id="KW-0238">DNA-binding</keyword>
<dbReference type="EMBL" id="QYRP01000002">
    <property type="protein sequence ID" value="RJS46073.1"/>
    <property type="molecule type" value="Genomic_DNA"/>
</dbReference>
<evidence type="ECO:0000313" key="5">
    <source>
        <dbReference type="EMBL" id="RJS46073.1"/>
    </source>
</evidence>
<accession>A0A3A5H5X2</accession>
<evidence type="ECO:0000259" key="4">
    <source>
        <dbReference type="PROSITE" id="PS50949"/>
    </source>
</evidence>
<evidence type="ECO:0000256" key="2">
    <source>
        <dbReference type="ARBA" id="ARBA00023125"/>
    </source>
</evidence>
<keyword evidence="3" id="KW-0804">Transcription</keyword>
<dbReference type="PANTHER" id="PTHR43537">
    <property type="entry name" value="TRANSCRIPTIONAL REGULATOR, GNTR FAMILY"/>
    <property type="match status" value="1"/>
</dbReference>
<proteinExistence type="predicted"/>
<name>A0A3A5H5X2_9ACTN</name>
<gene>
    <name evidence="5" type="ORF">D4739_07475</name>
</gene>
<evidence type="ECO:0000256" key="1">
    <source>
        <dbReference type="ARBA" id="ARBA00023015"/>
    </source>
</evidence>
<dbReference type="PROSITE" id="PS50949">
    <property type="entry name" value="HTH_GNTR"/>
    <property type="match status" value="1"/>
</dbReference>
<dbReference type="OrthoDB" id="3172099at2"/>
<keyword evidence="6" id="KW-1185">Reference proteome</keyword>
<dbReference type="GO" id="GO:0003700">
    <property type="term" value="F:DNA-binding transcription factor activity"/>
    <property type="evidence" value="ECO:0007669"/>
    <property type="project" value="InterPro"/>
</dbReference>
<dbReference type="Gene3D" id="1.10.10.10">
    <property type="entry name" value="Winged helix-like DNA-binding domain superfamily/Winged helix DNA-binding domain"/>
    <property type="match status" value="1"/>
</dbReference>
<dbReference type="InterPro" id="IPR000524">
    <property type="entry name" value="Tscrpt_reg_HTH_GntR"/>
</dbReference>
<keyword evidence="1" id="KW-0805">Transcription regulation</keyword>
<comment type="caution">
    <text evidence="5">The sequence shown here is derived from an EMBL/GenBank/DDBJ whole genome shotgun (WGS) entry which is preliminary data.</text>
</comment>
<dbReference type="InterPro" id="IPR011711">
    <property type="entry name" value="GntR_C"/>
</dbReference>
<dbReference type="PRINTS" id="PR00035">
    <property type="entry name" value="HTHGNTR"/>
</dbReference>
<dbReference type="Gene3D" id="1.20.120.530">
    <property type="entry name" value="GntR ligand-binding domain-like"/>
    <property type="match status" value="1"/>
</dbReference>
<evidence type="ECO:0000256" key="3">
    <source>
        <dbReference type="ARBA" id="ARBA00023163"/>
    </source>
</evidence>
<dbReference type="AlphaFoldDB" id="A0A3A5H5X2"/>
<evidence type="ECO:0000313" key="6">
    <source>
        <dbReference type="Proteomes" id="UP000276542"/>
    </source>
</evidence>
<dbReference type="Proteomes" id="UP000276542">
    <property type="component" value="Unassembled WGS sequence"/>
</dbReference>
<dbReference type="Pfam" id="PF00392">
    <property type="entry name" value="GntR"/>
    <property type="match status" value="1"/>
</dbReference>
<protein>
    <submittedName>
        <fullName evidence="5">FadR family transcriptional regulator</fullName>
    </submittedName>
</protein>
<dbReference type="InterPro" id="IPR008920">
    <property type="entry name" value="TF_FadR/GntR_C"/>
</dbReference>
<dbReference type="PANTHER" id="PTHR43537:SF24">
    <property type="entry name" value="GLUCONATE OPERON TRANSCRIPTIONAL REPRESSOR"/>
    <property type="match status" value="1"/>
</dbReference>
<dbReference type="RefSeq" id="WP_120059972.1">
    <property type="nucleotide sequence ID" value="NZ_QYRP01000002.1"/>
</dbReference>
<sequence length="240" mass="25099">MTSTSSGSFTGRLDGAPILREAVSDLVFGRLVDAILSGSIGADEALPSERELAETFQVNRHAIREALKRLQQAGLVRISQGGKTRALDWRQHAGLDVLSLLASTGSIPAARVLNDILTMRRSIGSDAAALCATRATSAQLAAVEAAGAAYDGFEGDLAFWTAVVDGSDNLAYRLGLNTLVAAFLDLGIDVVASLGLDAELVDPTAHQELAAAIAARDPERARALAHDLLSRIVDSTAPKD</sequence>
<feature type="domain" description="HTH gntR-type" evidence="4">
    <location>
        <begin position="21"/>
        <end position="89"/>
    </location>
</feature>
<dbReference type="InterPro" id="IPR036390">
    <property type="entry name" value="WH_DNA-bd_sf"/>
</dbReference>
<reference evidence="6" key="1">
    <citation type="submission" date="2018-09" db="EMBL/GenBank/DDBJ databases">
        <authorList>
            <person name="Zhu H."/>
        </authorList>
    </citation>
    <scope>NUCLEOTIDE SEQUENCE [LARGE SCALE GENOMIC DNA]</scope>
    <source>
        <strain evidence="6">K1W22B-1</strain>
    </source>
</reference>
<dbReference type="SUPFAM" id="SSF48008">
    <property type="entry name" value="GntR ligand-binding domain-like"/>
    <property type="match status" value="1"/>
</dbReference>
<dbReference type="CDD" id="cd07377">
    <property type="entry name" value="WHTH_GntR"/>
    <property type="match status" value="1"/>
</dbReference>
<dbReference type="SUPFAM" id="SSF46785">
    <property type="entry name" value="Winged helix' DNA-binding domain"/>
    <property type="match status" value="1"/>
</dbReference>
<organism evidence="5 6">
    <name type="scientific">Nocardioides cavernaquae</name>
    <dbReference type="NCBI Taxonomy" id="2321396"/>
    <lineage>
        <taxon>Bacteria</taxon>
        <taxon>Bacillati</taxon>
        <taxon>Actinomycetota</taxon>
        <taxon>Actinomycetes</taxon>
        <taxon>Propionibacteriales</taxon>
        <taxon>Nocardioidaceae</taxon>
        <taxon>Nocardioides</taxon>
    </lineage>
</organism>
<dbReference type="SMART" id="SM00345">
    <property type="entry name" value="HTH_GNTR"/>
    <property type="match status" value="1"/>
</dbReference>
<dbReference type="GO" id="GO:0003677">
    <property type="term" value="F:DNA binding"/>
    <property type="evidence" value="ECO:0007669"/>
    <property type="project" value="UniProtKB-KW"/>
</dbReference>
<dbReference type="SMART" id="SM00895">
    <property type="entry name" value="FCD"/>
    <property type="match status" value="1"/>
</dbReference>